<keyword evidence="4 6" id="KW-1133">Transmembrane helix</keyword>
<dbReference type="EMBL" id="FJUX01000017">
    <property type="protein sequence ID" value="CZS94078.1"/>
    <property type="molecule type" value="Genomic_DNA"/>
</dbReference>
<evidence type="ECO:0000313" key="7">
    <source>
        <dbReference type="EMBL" id="CZS94078.1"/>
    </source>
</evidence>
<name>A0A1E1K7L4_9HELO</name>
<protein>
    <recommendedName>
        <fullName evidence="9">Major facilitator superfamily (MFS) profile domain-containing protein</fullName>
    </recommendedName>
</protein>
<dbReference type="PANTHER" id="PTHR23504:SF15">
    <property type="entry name" value="MAJOR FACILITATOR SUPERFAMILY (MFS) PROFILE DOMAIN-CONTAINING PROTEIN"/>
    <property type="match status" value="1"/>
</dbReference>
<organism evidence="7 8">
    <name type="scientific">Rhynchosporium agropyri</name>
    <dbReference type="NCBI Taxonomy" id="914238"/>
    <lineage>
        <taxon>Eukaryota</taxon>
        <taxon>Fungi</taxon>
        <taxon>Dikarya</taxon>
        <taxon>Ascomycota</taxon>
        <taxon>Pezizomycotina</taxon>
        <taxon>Leotiomycetes</taxon>
        <taxon>Helotiales</taxon>
        <taxon>Ploettnerulaceae</taxon>
        <taxon>Rhynchosporium</taxon>
    </lineage>
</organism>
<reference evidence="8" key="1">
    <citation type="submission" date="2016-03" db="EMBL/GenBank/DDBJ databases">
        <authorList>
            <person name="Guldener U."/>
        </authorList>
    </citation>
    <scope>NUCLEOTIDE SEQUENCE [LARGE SCALE GENOMIC DNA]</scope>
    <source>
        <strain evidence="8">04CH-RAC-A.6.1</strain>
    </source>
</reference>
<dbReference type="SUPFAM" id="SSF103473">
    <property type="entry name" value="MFS general substrate transporter"/>
    <property type="match status" value="1"/>
</dbReference>
<accession>A0A1E1K7L4</accession>
<dbReference type="InterPro" id="IPR036259">
    <property type="entry name" value="MFS_trans_sf"/>
</dbReference>
<evidence type="ECO:0000313" key="8">
    <source>
        <dbReference type="Proteomes" id="UP000178912"/>
    </source>
</evidence>
<evidence type="ECO:0000256" key="6">
    <source>
        <dbReference type="SAM" id="Phobius"/>
    </source>
</evidence>
<evidence type="ECO:0000256" key="3">
    <source>
        <dbReference type="ARBA" id="ARBA00022692"/>
    </source>
</evidence>
<dbReference type="Gene3D" id="1.20.1250.20">
    <property type="entry name" value="MFS general substrate transporter like domains"/>
    <property type="match status" value="1"/>
</dbReference>
<evidence type="ECO:0000256" key="4">
    <source>
        <dbReference type="ARBA" id="ARBA00022989"/>
    </source>
</evidence>
<dbReference type="OrthoDB" id="10262656at2759"/>
<feature type="transmembrane region" description="Helical" evidence="6">
    <location>
        <begin position="237"/>
        <end position="255"/>
    </location>
</feature>
<proteinExistence type="predicted"/>
<feature type="transmembrane region" description="Helical" evidence="6">
    <location>
        <begin position="12"/>
        <end position="29"/>
    </location>
</feature>
<feature type="transmembrane region" description="Helical" evidence="6">
    <location>
        <begin position="160"/>
        <end position="186"/>
    </location>
</feature>
<feature type="transmembrane region" description="Helical" evidence="6">
    <location>
        <begin position="198"/>
        <end position="217"/>
    </location>
</feature>
<sequence>MTRCYPYLLPNLTVIGFIMISGVLGFLFLDESHPKFTDRPEIGRSLSKWIAGRLRSSGSRENTAEYTTLATDEQGIELVETIDTKVVMRHSDFEAEQIEAETLAESPKSAYDFQVILQILAVSLLAFHKVASDAIVPIFLASHSIEDVSSPNPFKFSVGFGFTMPQIANVLLTQAIVAIFSQAVIVPRFIDHFGTLKTFRWALFTLPWIYSFTPLTARLSHPFSLIAILLDLWMKGIVVNLGYVCSAILLTNVIAEHQHLATINGVAASIGCLARSVGAGVSGTIFKRGSQLGISDCHFGL</sequence>
<keyword evidence="8" id="KW-1185">Reference proteome</keyword>
<keyword evidence="2" id="KW-0813">Transport</keyword>
<gene>
    <name evidence="7" type="ORF">RAG0_04109</name>
</gene>
<dbReference type="AlphaFoldDB" id="A0A1E1K7L4"/>
<evidence type="ECO:0000256" key="2">
    <source>
        <dbReference type="ARBA" id="ARBA00022448"/>
    </source>
</evidence>
<comment type="subcellular location">
    <subcellularLocation>
        <location evidence="1">Membrane</location>
        <topology evidence="1">Multi-pass membrane protein</topology>
    </subcellularLocation>
</comment>
<dbReference type="GO" id="GO:0016020">
    <property type="term" value="C:membrane"/>
    <property type="evidence" value="ECO:0007669"/>
    <property type="project" value="UniProtKB-SubCell"/>
</dbReference>
<dbReference type="PANTHER" id="PTHR23504">
    <property type="entry name" value="MAJOR FACILITATOR SUPERFAMILY DOMAIN-CONTAINING PROTEIN 10"/>
    <property type="match status" value="1"/>
</dbReference>
<evidence type="ECO:0008006" key="9">
    <source>
        <dbReference type="Google" id="ProtNLM"/>
    </source>
</evidence>
<keyword evidence="5 6" id="KW-0472">Membrane</keyword>
<dbReference type="Proteomes" id="UP000178912">
    <property type="component" value="Unassembled WGS sequence"/>
</dbReference>
<evidence type="ECO:0000256" key="1">
    <source>
        <dbReference type="ARBA" id="ARBA00004141"/>
    </source>
</evidence>
<evidence type="ECO:0000256" key="5">
    <source>
        <dbReference type="ARBA" id="ARBA00023136"/>
    </source>
</evidence>
<keyword evidence="3 6" id="KW-0812">Transmembrane</keyword>